<evidence type="ECO:0000313" key="2">
    <source>
        <dbReference type="Proteomes" id="UP000008281"/>
    </source>
</evidence>
<reference evidence="1" key="1">
    <citation type="submission" date="2007-07" db="EMBL/GenBank/DDBJ databases">
        <title>PCAP assembly of the Caenorhabditis remanei genome.</title>
        <authorList>
            <consortium name="The Caenorhabditis remanei Sequencing Consortium"/>
            <person name="Wilson R.K."/>
        </authorList>
    </citation>
    <scope>NUCLEOTIDE SEQUENCE [LARGE SCALE GENOMIC DNA]</scope>
    <source>
        <strain evidence="1">PB4641</strain>
    </source>
</reference>
<dbReference type="InParanoid" id="E3MFQ6"/>
<dbReference type="HOGENOM" id="CLU_706431_0_0_1"/>
<keyword evidence="2" id="KW-1185">Reference proteome</keyword>
<organism evidence="2">
    <name type="scientific">Caenorhabditis remanei</name>
    <name type="common">Caenorhabditis vulgaris</name>
    <dbReference type="NCBI Taxonomy" id="31234"/>
    <lineage>
        <taxon>Eukaryota</taxon>
        <taxon>Metazoa</taxon>
        <taxon>Ecdysozoa</taxon>
        <taxon>Nematoda</taxon>
        <taxon>Chromadorea</taxon>
        <taxon>Rhabditida</taxon>
        <taxon>Rhabditina</taxon>
        <taxon>Rhabditomorpha</taxon>
        <taxon>Rhabditoidea</taxon>
        <taxon>Rhabditidae</taxon>
        <taxon>Peloderinae</taxon>
        <taxon>Caenorhabditis</taxon>
    </lineage>
</organism>
<proteinExistence type="predicted"/>
<evidence type="ECO:0008006" key="3">
    <source>
        <dbReference type="Google" id="ProtNLM"/>
    </source>
</evidence>
<dbReference type="OrthoDB" id="5873801at2759"/>
<accession>E3MFQ6</accession>
<dbReference type="AlphaFoldDB" id="E3MFQ6"/>
<sequence length="467" mass="54217">MTNHQSNKECMSDMNEVYVSSRLNLVKHFHEEHRAPHEVEDKEFDSVADFEEWLSKKQEETGTTLVTQTARDEGSRNTSYMICKHEGTYVRSGTKKYGHDTKKQTGDALCTAYLKGDLLGETMQSLNEVLREPRQEKVMHRLLSMLTRLDQANQKGADEFSAYFRTYYYERIDEWAASTRGNISSHSSMYAEAWHSVLKKEIIVTKRSIRCDLLISHLLAASDWVIKLKNQQKQRKLYSACPRKGQNRSTCRLFRETEGNYLVDQRSEDTYIVTKIADMKEYTVRDYKECICDTHENTHCDYCGACGYRFDCDCLFSRAGVACKHIHGILKFAASQQTSCELDDHGISSPRPSTSSSRYPSVNLNNSVLDFTRKEKDEHDDKITKRMDRLSTRDPEIPHDADEMEFESTTTEWKRCNKCKQPAHFSCTLNNKKCACSDHSYFELYPDNYLEVMDSDENSEYLFKPVF</sequence>
<dbReference type="PANTHER" id="PTHR33936:SF22">
    <property type="entry name" value="C2H2-TYPE DOMAIN-CONTAINING PROTEIN"/>
    <property type="match status" value="1"/>
</dbReference>
<gene>
    <name evidence="1" type="ORF">CRE_24388</name>
</gene>
<dbReference type="eggNOG" id="ENOG502TK6F">
    <property type="taxonomic scope" value="Eukaryota"/>
</dbReference>
<dbReference type="EMBL" id="DS268442">
    <property type="protein sequence ID" value="EFP01290.1"/>
    <property type="molecule type" value="Genomic_DNA"/>
</dbReference>
<evidence type="ECO:0000313" key="1">
    <source>
        <dbReference type="EMBL" id="EFP01290.1"/>
    </source>
</evidence>
<dbReference type="PANTHER" id="PTHR33936">
    <property type="entry name" value="PROTEIN CBG17840"/>
    <property type="match status" value="1"/>
</dbReference>
<dbReference type="Proteomes" id="UP000008281">
    <property type="component" value="Unassembled WGS sequence"/>
</dbReference>
<dbReference type="InterPro" id="IPR052797">
    <property type="entry name" value="RegFact_GeneExpr_CellDeath"/>
</dbReference>
<name>E3MFQ6_CAERE</name>
<dbReference type="STRING" id="31234.E3MFQ6"/>
<protein>
    <recommendedName>
        <fullName evidence="3">SWIM-type domain-containing protein</fullName>
    </recommendedName>
</protein>